<dbReference type="Proteomes" id="UP001447188">
    <property type="component" value="Unassembled WGS sequence"/>
</dbReference>
<dbReference type="SUPFAM" id="SSF48317">
    <property type="entry name" value="Acid phosphatase/Vanadium-dependent haloperoxidase"/>
    <property type="match status" value="1"/>
</dbReference>
<comment type="subcellular location">
    <subcellularLocation>
        <location evidence="1">Membrane</location>
        <topology evidence="1">Multi-pass membrane protein</topology>
    </subcellularLocation>
</comment>
<keyword evidence="10" id="KW-1185">Reference proteome</keyword>
<feature type="domain" description="Phosphatidic acid phosphatase type 2/haloperoxidase" evidence="8">
    <location>
        <begin position="100"/>
        <end position="283"/>
    </location>
</feature>
<gene>
    <name evidence="9" type="ORF">Q9L58_000988</name>
</gene>
<keyword evidence="4 7" id="KW-1133">Transmembrane helix</keyword>
<feature type="transmembrane region" description="Helical" evidence="7">
    <location>
        <begin position="183"/>
        <end position="204"/>
    </location>
</feature>
<evidence type="ECO:0000256" key="4">
    <source>
        <dbReference type="ARBA" id="ARBA00022989"/>
    </source>
</evidence>
<reference evidence="9 10" key="1">
    <citation type="submission" date="2024-02" db="EMBL/GenBank/DDBJ databases">
        <title>Discinaceae phylogenomics.</title>
        <authorList>
            <person name="Dirks A.C."/>
            <person name="James T.Y."/>
        </authorList>
    </citation>
    <scope>NUCLEOTIDE SEQUENCE [LARGE SCALE GENOMIC DNA]</scope>
    <source>
        <strain evidence="9 10">ACD0624</strain>
    </source>
</reference>
<evidence type="ECO:0000313" key="9">
    <source>
        <dbReference type="EMBL" id="KAL0639897.1"/>
    </source>
</evidence>
<comment type="caution">
    <text evidence="9">The sequence shown here is derived from an EMBL/GenBank/DDBJ whole genome shotgun (WGS) entry which is preliminary data.</text>
</comment>
<comment type="similarity">
    <text evidence="2">Belongs to the PA-phosphatase related phosphoesterase family.</text>
</comment>
<evidence type="ECO:0000259" key="8">
    <source>
        <dbReference type="Pfam" id="PF01569"/>
    </source>
</evidence>
<evidence type="ECO:0000313" key="10">
    <source>
        <dbReference type="Proteomes" id="UP001447188"/>
    </source>
</evidence>
<name>A0ABR3GW02_9PEZI</name>
<evidence type="ECO:0000256" key="7">
    <source>
        <dbReference type="SAM" id="Phobius"/>
    </source>
</evidence>
<feature type="transmembrane region" description="Helical" evidence="7">
    <location>
        <begin position="231"/>
        <end position="251"/>
    </location>
</feature>
<evidence type="ECO:0000256" key="5">
    <source>
        <dbReference type="ARBA" id="ARBA00023136"/>
    </source>
</evidence>
<evidence type="ECO:0000256" key="3">
    <source>
        <dbReference type="ARBA" id="ARBA00022692"/>
    </source>
</evidence>
<feature type="transmembrane region" description="Helical" evidence="7">
    <location>
        <begin position="57"/>
        <end position="78"/>
    </location>
</feature>
<dbReference type="EMBL" id="JBBBZM010000007">
    <property type="protein sequence ID" value="KAL0639897.1"/>
    <property type="molecule type" value="Genomic_DNA"/>
</dbReference>
<evidence type="ECO:0000256" key="2">
    <source>
        <dbReference type="ARBA" id="ARBA00008816"/>
    </source>
</evidence>
<organism evidence="9 10">
    <name type="scientific">Discina gigas</name>
    <dbReference type="NCBI Taxonomy" id="1032678"/>
    <lineage>
        <taxon>Eukaryota</taxon>
        <taxon>Fungi</taxon>
        <taxon>Dikarya</taxon>
        <taxon>Ascomycota</taxon>
        <taxon>Pezizomycotina</taxon>
        <taxon>Pezizomycetes</taxon>
        <taxon>Pezizales</taxon>
        <taxon>Discinaceae</taxon>
        <taxon>Discina</taxon>
    </lineage>
</organism>
<dbReference type="InterPro" id="IPR036938">
    <property type="entry name" value="PAP2/HPO_sf"/>
</dbReference>
<dbReference type="PANTHER" id="PTHR10165:SF154">
    <property type="entry name" value="PAP2 DOMAIN PROTEIN (AFU_ORTHOLOGUE AFUA_1G09730)"/>
    <property type="match status" value="1"/>
</dbReference>
<dbReference type="Gene3D" id="1.20.144.10">
    <property type="entry name" value="Phosphatidic acid phosphatase type 2/haloperoxidase"/>
    <property type="match status" value="1"/>
</dbReference>
<dbReference type="Pfam" id="PF01569">
    <property type="entry name" value="PAP2"/>
    <property type="match status" value="1"/>
</dbReference>
<feature type="transmembrane region" description="Helical" evidence="7">
    <location>
        <begin position="98"/>
        <end position="116"/>
    </location>
</feature>
<accession>A0ABR3GW02</accession>
<proteinExistence type="inferred from homology"/>
<feature type="region of interest" description="Disordered" evidence="6">
    <location>
        <begin position="299"/>
        <end position="325"/>
    </location>
</feature>
<feature type="transmembrane region" description="Helical" evidence="7">
    <location>
        <begin position="263"/>
        <end position="283"/>
    </location>
</feature>
<sequence>MVRAVIVYVVDWLVILGTIVFAGSLSLWVKPAARPFSLGDPSIAFPFQTKTKISTGLLVGLSGLLPVVVCLLLTLFVPTTSTPSGSGWKRKIYAANKAILGLGLSVGLALLFTDSLKNLMGKPRPDMLSRCQPIVNRRSLPAGSTIGEGLFTWNICATKQTTGSPSSDLLDGFRSFPSGHASMAFSGLTYTTLFLASFVFSMTLPFARKVRPFAATATATVSAAPTAQPKFPQMLAFLIVSIPMWIAIYIASTRWSDFRHHGFDVLFGSFEGIVCALIGWSWYGVYSCRRGGMFQSTDTTMESPGIDGDDGDVESQPVGKGPVGF</sequence>
<dbReference type="InterPro" id="IPR000326">
    <property type="entry name" value="PAP2/HPO"/>
</dbReference>
<dbReference type="InterPro" id="IPR043216">
    <property type="entry name" value="PAP-like"/>
</dbReference>
<evidence type="ECO:0000256" key="1">
    <source>
        <dbReference type="ARBA" id="ARBA00004141"/>
    </source>
</evidence>
<keyword evidence="5 7" id="KW-0472">Membrane</keyword>
<feature type="transmembrane region" description="Helical" evidence="7">
    <location>
        <begin position="6"/>
        <end position="29"/>
    </location>
</feature>
<protein>
    <recommendedName>
        <fullName evidence="8">Phosphatidic acid phosphatase type 2/haloperoxidase domain-containing protein</fullName>
    </recommendedName>
</protein>
<evidence type="ECO:0000256" key="6">
    <source>
        <dbReference type="SAM" id="MobiDB-lite"/>
    </source>
</evidence>
<keyword evidence="3 7" id="KW-0812">Transmembrane</keyword>
<dbReference type="PANTHER" id="PTHR10165">
    <property type="entry name" value="LIPID PHOSPHATE PHOSPHATASE"/>
    <property type="match status" value="1"/>
</dbReference>